<keyword evidence="7" id="KW-0408">Iron</keyword>
<evidence type="ECO:0000256" key="9">
    <source>
        <dbReference type="ARBA" id="ARBA00023136"/>
    </source>
</evidence>
<evidence type="ECO:0000313" key="16">
    <source>
        <dbReference type="EMBL" id="AOA59809.1"/>
    </source>
</evidence>
<evidence type="ECO:0000256" key="2">
    <source>
        <dbReference type="ARBA" id="ARBA00022448"/>
    </source>
</evidence>
<evidence type="ECO:0000256" key="10">
    <source>
        <dbReference type="ARBA" id="ARBA00023237"/>
    </source>
</evidence>
<keyword evidence="10 11" id="KW-0998">Cell outer membrane</keyword>
<keyword evidence="4" id="KW-0410">Iron transport</keyword>
<evidence type="ECO:0000256" key="11">
    <source>
        <dbReference type="PROSITE-ProRule" id="PRU01360"/>
    </source>
</evidence>
<dbReference type="GO" id="GO:0009279">
    <property type="term" value="C:cell outer membrane"/>
    <property type="evidence" value="ECO:0007669"/>
    <property type="project" value="UniProtKB-SubCell"/>
</dbReference>
<comment type="similarity">
    <text evidence="11 13">Belongs to the TonB-dependent receptor family.</text>
</comment>
<evidence type="ECO:0000259" key="15">
    <source>
        <dbReference type="SMART" id="SM00965"/>
    </source>
</evidence>
<keyword evidence="6" id="KW-0732">Signal</keyword>
<evidence type="ECO:0000313" key="17">
    <source>
        <dbReference type="Proteomes" id="UP000093391"/>
    </source>
</evidence>
<dbReference type="GO" id="GO:0033214">
    <property type="term" value="P:siderophore-iron import into cell"/>
    <property type="evidence" value="ECO:0007669"/>
    <property type="project" value="TreeGrafter"/>
</dbReference>
<dbReference type="InterPro" id="IPR039426">
    <property type="entry name" value="TonB-dep_rcpt-like"/>
</dbReference>
<name>A0A1B2M3R1_9GAMM</name>
<evidence type="ECO:0000256" key="6">
    <source>
        <dbReference type="ARBA" id="ARBA00022729"/>
    </source>
</evidence>
<dbReference type="InterPro" id="IPR012910">
    <property type="entry name" value="Plug_dom"/>
</dbReference>
<comment type="subcellular location">
    <subcellularLocation>
        <location evidence="1 11">Cell outer membrane</location>
        <topology evidence="1 11">Multi-pass membrane protein</topology>
    </subcellularLocation>
</comment>
<evidence type="ECO:0000256" key="4">
    <source>
        <dbReference type="ARBA" id="ARBA00022496"/>
    </source>
</evidence>
<sequence>MVQAAPAQTLHYRIPASSLDHALILFSAQSEIEFVFDPKGIKHLQSQGLQGSYSVDAGLTALLAPHGLEAQQTSRGYILRTTAPQPTSTTASATQQQQVTAPLGVNLPVGQTAVVAQMSPIILNAQATAADAVYKANASSTYLSAEALNRFNRSSPSDILKGIAGVQTGDSRNGGALDVNIRGIQGMGRVAVTVDGAQQAIESYRGYAGTSNRSYIPTELISHVTIEKGPNTRAGSAGGIAGTVAMQTIGVKDILLEGQQQGARLTGNLWSNSVDPQTAEGAHDYSPRHSSSGLSQLKGRSGSIAVATQSEKFDVVAAYATQHQGNYYAGKHGSSRYDGTPQMRTVADVYKAGEEVLNTSNQSESFLLKTTIRPTDTQSLELGYRYFDGEFGEIMGSALFRGNGSSIPQWPTGNMRINSYTAKYQYNPENPLINFKLNTWFSDAKNHQLNAGPTAPASQASTVSPDYNWSRLRNWRWGTDFSNELLFKPKWGDLMWTVGGSFLVEDIRPNHVEVTEEDRLNNRVLRDAKRYEASFLSQLNFKPTDKIELYAGGRYTYFRNEDRNRMAHRETIYSNKPHKRVHLSLRTATGWTRYGYVEWYPTQNGEYVAAQNPGELLLSGNSKDIMINAYGGPYTLEEFEKFLGGKVIGYDVDKNEQPGVIDRYEYHYDDKLKQSGESFAPFFGASYQLTDYAHVYASYKEAIRVPGLFETTMGTMAGLIPTDQALKPERSRNIEVGISAYKDQLFSTNDMARLKVNYFNTDIKNYIARYFNGEYLNMYNSDSYRVSGMELQAMYDVGQYFADLAVTKYFKARTCDAKIAQRIREQGLPDTPDCTEGGFDGSYVNTQNPPDHTIALTLGSRWLDNKLTLGTRMTQTSGPIANLNKRWQAQTTTFQIYYEPVRIFDVFANYQLKESLAVNFSIDNLTDRYYLDPLAQSYMPAPGRSYRLGASFKF</sequence>
<organism evidence="16 17">
    <name type="scientific">Acinetobacter larvae</name>
    <dbReference type="NCBI Taxonomy" id="1789224"/>
    <lineage>
        <taxon>Bacteria</taxon>
        <taxon>Pseudomonadati</taxon>
        <taxon>Pseudomonadota</taxon>
        <taxon>Gammaproteobacteria</taxon>
        <taxon>Moraxellales</taxon>
        <taxon>Moraxellaceae</taxon>
        <taxon>Acinetobacter</taxon>
    </lineage>
</organism>
<feature type="short sequence motif" description="TonB C-terminal box" evidence="12">
    <location>
        <begin position="937"/>
        <end position="954"/>
    </location>
</feature>
<dbReference type="InterPro" id="IPR010917">
    <property type="entry name" value="TonB_rcpt_CS"/>
</dbReference>
<keyword evidence="4" id="KW-0406">Ion transport</keyword>
<keyword evidence="5 11" id="KW-0812">Transmembrane</keyword>
<evidence type="ECO:0000256" key="14">
    <source>
        <dbReference type="SAM" id="MobiDB-lite"/>
    </source>
</evidence>
<keyword evidence="8 13" id="KW-0798">TonB box</keyword>
<dbReference type="PROSITE" id="PS01156">
    <property type="entry name" value="TONB_DEPENDENT_REC_2"/>
    <property type="match status" value="1"/>
</dbReference>
<accession>A0A1B2M3R1</accession>
<dbReference type="EMBL" id="CP016895">
    <property type="protein sequence ID" value="AOA59809.1"/>
    <property type="molecule type" value="Genomic_DNA"/>
</dbReference>
<dbReference type="SUPFAM" id="SSF56935">
    <property type="entry name" value="Porins"/>
    <property type="match status" value="1"/>
</dbReference>
<keyword evidence="9 11" id="KW-0472">Membrane</keyword>
<evidence type="ECO:0000256" key="13">
    <source>
        <dbReference type="RuleBase" id="RU003357"/>
    </source>
</evidence>
<reference evidence="16 17" key="1">
    <citation type="submission" date="2016-08" db="EMBL/GenBank/DDBJ databases">
        <authorList>
            <person name="Seilhamer J.J."/>
        </authorList>
    </citation>
    <scope>NUCLEOTIDE SEQUENCE [LARGE SCALE GENOMIC DNA]</scope>
    <source>
        <strain evidence="16 17">BRTC-1</strain>
    </source>
</reference>
<dbReference type="PROSITE" id="PS52016">
    <property type="entry name" value="TONB_DEPENDENT_REC_3"/>
    <property type="match status" value="1"/>
</dbReference>
<protein>
    <recommendedName>
        <fullName evidence="15">Secretin/TonB short N-terminal domain-containing protein</fullName>
    </recommendedName>
</protein>
<evidence type="ECO:0000256" key="12">
    <source>
        <dbReference type="PROSITE-ProRule" id="PRU10144"/>
    </source>
</evidence>
<keyword evidence="2 11" id="KW-0813">Transport</keyword>
<keyword evidence="3 11" id="KW-1134">Transmembrane beta strand</keyword>
<dbReference type="InterPro" id="IPR000531">
    <property type="entry name" value="Beta-barrel_TonB"/>
</dbReference>
<evidence type="ECO:0000256" key="8">
    <source>
        <dbReference type="ARBA" id="ARBA00023077"/>
    </source>
</evidence>
<dbReference type="PANTHER" id="PTHR30442">
    <property type="entry name" value="IRON III DICITRATE TRANSPORT PROTEIN FECA"/>
    <property type="match status" value="1"/>
</dbReference>
<feature type="domain" description="Secretin/TonB short N-terminal" evidence="15">
    <location>
        <begin position="32"/>
        <end position="82"/>
    </location>
</feature>
<dbReference type="Gene3D" id="3.55.50.30">
    <property type="match status" value="1"/>
</dbReference>
<gene>
    <name evidence="16" type="ORF">BFG52_00780</name>
</gene>
<dbReference type="KEGG" id="ala:BFG52_00780"/>
<dbReference type="Gene3D" id="2.40.170.20">
    <property type="entry name" value="TonB-dependent receptor, beta-barrel domain"/>
    <property type="match status" value="1"/>
</dbReference>
<dbReference type="Proteomes" id="UP000093391">
    <property type="component" value="Chromosome"/>
</dbReference>
<dbReference type="AlphaFoldDB" id="A0A1B2M3R1"/>
<evidence type="ECO:0000256" key="1">
    <source>
        <dbReference type="ARBA" id="ARBA00004571"/>
    </source>
</evidence>
<dbReference type="Gene3D" id="2.170.130.10">
    <property type="entry name" value="TonB-dependent receptor, plug domain"/>
    <property type="match status" value="1"/>
</dbReference>
<keyword evidence="17" id="KW-1185">Reference proteome</keyword>
<evidence type="ECO:0000256" key="5">
    <source>
        <dbReference type="ARBA" id="ARBA00022692"/>
    </source>
</evidence>
<evidence type="ECO:0000256" key="3">
    <source>
        <dbReference type="ARBA" id="ARBA00022452"/>
    </source>
</evidence>
<dbReference type="Pfam" id="PF07715">
    <property type="entry name" value="Plug"/>
    <property type="match status" value="1"/>
</dbReference>
<dbReference type="SMART" id="SM00965">
    <property type="entry name" value="STN"/>
    <property type="match status" value="1"/>
</dbReference>
<dbReference type="InterPro" id="IPR037066">
    <property type="entry name" value="Plug_dom_sf"/>
</dbReference>
<proteinExistence type="inferred from homology"/>
<dbReference type="PANTHER" id="PTHR30442:SF0">
    <property type="entry name" value="FE(3+) DICITRATE TRANSPORT PROTEIN FECA"/>
    <property type="match status" value="1"/>
</dbReference>
<feature type="region of interest" description="Disordered" evidence="14">
    <location>
        <begin position="269"/>
        <end position="297"/>
    </location>
</feature>
<dbReference type="InterPro" id="IPR036942">
    <property type="entry name" value="Beta-barrel_TonB_sf"/>
</dbReference>
<dbReference type="Pfam" id="PF00593">
    <property type="entry name" value="TonB_dep_Rec_b-barrel"/>
    <property type="match status" value="1"/>
</dbReference>
<evidence type="ECO:0000256" key="7">
    <source>
        <dbReference type="ARBA" id="ARBA00023004"/>
    </source>
</evidence>
<dbReference type="STRING" id="1789224.BFG52_00780"/>
<dbReference type="InterPro" id="IPR011662">
    <property type="entry name" value="Secretin/TonB_short_N"/>
</dbReference>
<dbReference type="Pfam" id="PF07660">
    <property type="entry name" value="STN"/>
    <property type="match status" value="1"/>
</dbReference>